<keyword evidence="7" id="KW-0325">Glycoprotein</keyword>
<accession>A0A8S9NQ50</accession>
<comment type="caution">
    <text evidence="8">The sequence shown here is derived from an EMBL/GenBank/DDBJ whole genome shotgun (WGS) entry which is preliminary data.</text>
</comment>
<comment type="subcellular location">
    <subcellularLocation>
        <location evidence="1">Membrane</location>
        <topology evidence="1">Single-pass type I membrane protein</topology>
    </subcellularLocation>
</comment>
<evidence type="ECO:0000256" key="3">
    <source>
        <dbReference type="ARBA" id="ARBA00022729"/>
    </source>
</evidence>
<gene>
    <name evidence="8" type="ORF">F2Q69_00001670</name>
</gene>
<dbReference type="EMBL" id="QGKX02001521">
    <property type="protein sequence ID" value="KAF3505856.1"/>
    <property type="molecule type" value="Genomic_DNA"/>
</dbReference>
<dbReference type="InterPro" id="IPR032675">
    <property type="entry name" value="LRR_dom_sf"/>
</dbReference>
<evidence type="ECO:0000313" key="9">
    <source>
        <dbReference type="Proteomes" id="UP000712600"/>
    </source>
</evidence>
<dbReference type="Proteomes" id="UP000712600">
    <property type="component" value="Unassembled WGS sequence"/>
</dbReference>
<keyword evidence="2" id="KW-0812">Transmembrane</keyword>
<dbReference type="PANTHER" id="PTHR48063">
    <property type="entry name" value="LRR RECEPTOR-LIKE KINASE"/>
    <property type="match status" value="1"/>
</dbReference>
<keyword evidence="5" id="KW-0472">Membrane</keyword>
<dbReference type="Pfam" id="PF00560">
    <property type="entry name" value="LRR_1"/>
    <property type="match status" value="2"/>
</dbReference>
<dbReference type="GO" id="GO:0016020">
    <property type="term" value="C:membrane"/>
    <property type="evidence" value="ECO:0007669"/>
    <property type="project" value="UniProtKB-SubCell"/>
</dbReference>
<evidence type="ECO:0000256" key="2">
    <source>
        <dbReference type="ARBA" id="ARBA00022692"/>
    </source>
</evidence>
<evidence type="ECO:0000256" key="6">
    <source>
        <dbReference type="ARBA" id="ARBA00023170"/>
    </source>
</evidence>
<dbReference type="PANTHER" id="PTHR48063:SF97">
    <property type="entry name" value="DISEASE RESISTANCE FAMILY PROTEIN _ LRR FAMILY PROTEIN"/>
    <property type="match status" value="1"/>
</dbReference>
<keyword evidence="6" id="KW-0675">Receptor</keyword>
<evidence type="ECO:0000256" key="4">
    <source>
        <dbReference type="ARBA" id="ARBA00022989"/>
    </source>
</evidence>
<organism evidence="8 9">
    <name type="scientific">Brassica cretica</name>
    <name type="common">Mustard</name>
    <dbReference type="NCBI Taxonomy" id="69181"/>
    <lineage>
        <taxon>Eukaryota</taxon>
        <taxon>Viridiplantae</taxon>
        <taxon>Streptophyta</taxon>
        <taxon>Embryophyta</taxon>
        <taxon>Tracheophyta</taxon>
        <taxon>Spermatophyta</taxon>
        <taxon>Magnoliopsida</taxon>
        <taxon>eudicotyledons</taxon>
        <taxon>Gunneridae</taxon>
        <taxon>Pentapetalae</taxon>
        <taxon>rosids</taxon>
        <taxon>malvids</taxon>
        <taxon>Brassicales</taxon>
        <taxon>Brassicaceae</taxon>
        <taxon>Brassiceae</taxon>
        <taxon>Brassica</taxon>
    </lineage>
</organism>
<dbReference type="InterPro" id="IPR046956">
    <property type="entry name" value="RLP23-like"/>
</dbReference>
<protein>
    <recommendedName>
        <fullName evidence="10">Leucine-rich repeat-containing N-terminal plant-type domain-containing protein</fullName>
    </recommendedName>
</protein>
<dbReference type="SUPFAM" id="SSF52058">
    <property type="entry name" value="L domain-like"/>
    <property type="match status" value="1"/>
</dbReference>
<evidence type="ECO:0008006" key="10">
    <source>
        <dbReference type="Google" id="ProtNLM"/>
    </source>
</evidence>
<dbReference type="AlphaFoldDB" id="A0A8S9NQ50"/>
<evidence type="ECO:0000256" key="7">
    <source>
        <dbReference type="ARBA" id="ARBA00023180"/>
    </source>
</evidence>
<reference evidence="8" key="1">
    <citation type="submission" date="2019-12" db="EMBL/GenBank/DDBJ databases">
        <title>Genome sequencing and annotation of Brassica cretica.</title>
        <authorList>
            <person name="Studholme D.J."/>
            <person name="Sarris P."/>
        </authorList>
    </citation>
    <scope>NUCLEOTIDE SEQUENCE</scope>
    <source>
        <strain evidence="8">PFS-109/04</strain>
        <tissue evidence="8">Leaf</tissue>
    </source>
</reference>
<sequence>MGHILSLAWASDLCGPIVFMQARRTLDRVLGPDMRRVKFTSNNIPLQIWRVSDRQTGDLTWIEEYTRFGMWTSRVIKIDLRTRNQTANFDEFKQSCLGGKINPSLIRLKFLSYLDLSSNDFNGLEISEFIGHMVSLRYLNLSLASFSGEVPASLGNLSKLESLDMYTRSLNENGWPSFDLRASNLGWLSGLSSSLT</sequence>
<name>A0A8S9NQ50_BRACR</name>
<dbReference type="Gene3D" id="3.80.10.10">
    <property type="entry name" value="Ribonuclease Inhibitor"/>
    <property type="match status" value="1"/>
</dbReference>
<keyword evidence="4" id="KW-1133">Transmembrane helix</keyword>
<proteinExistence type="predicted"/>
<evidence type="ECO:0000256" key="1">
    <source>
        <dbReference type="ARBA" id="ARBA00004479"/>
    </source>
</evidence>
<dbReference type="InterPro" id="IPR001611">
    <property type="entry name" value="Leu-rich_rpt"/>
</dbReference>
<evidence type="ECO:0000256" key="5">
    <source>
        <dbReference type="ARBA" id="ARBA00023136"/>
    </source>
</evidence>
<evidence type="ECO:0000313" key="8">
    <source>
        <dbReference type="EMBL" id="KAF3505856.1"/>
    </source>
</evidence>
<keyword evidence="3" id="KW-0732">Signal</keyword>